<proteinExistence type="predicted"/>
<evidence type="ECO:0000313" key="1">
    <source>
        <dbReference type="EMBL" id="MBE9666431.1"/>
    </source>
</evidence>
<protein>
    <submittedName>
        <fullName evidence="1">Uncharacterized protein</fullName>
    </submittedName>
</protein>
<dbReference type="RefSeq" id="WP_194105790.1">
    <property type="nucleotide sequence ID" value="NZ_JADFFM010000001.1"/>
</dbReference>
<reference evidence="1 2" key="1">
    <citation type="submission" date="2020-10" db="EMBL/GenBank/DDBJ databases">
        <title>Mucilaginibacter mali sp. nov., isolated from rhizosphere soil of apple orchard.</title>
        <authorList>
            <person name="Lee J.-S."/>
            <person name="Kim H.S."/>
            <person name="Kim J.-S."/>
        </authorList>
    </citation>
    <scope>NUCLEOTIDE SEQUENCE [LARGE SCALE GENOMIC DNA]</scope>
    <source>
        <strain evidence="1 2">KCTC 23157</strain>
    </source>
</reference>
<sequence>MILTYYQAVELMTFLPALLSHANEKLNNETTVSPVDSSNVTTEENPEVYTMWNSYPQTMEVNGADFY</sequence>
<name>A0ABR9XGR9_9SPHI</name>
<accession>A0ABR9XGR9</accession>
<evidence type="ECO:0000313" key="2">
    <source>
        <dbReference type="Proteomes" id="UP000632774"/>
    </source>
</evidence>
<dbReference type="EMBL" id="JADFFM010000001">
    <property type="protein sequence ID" value="MBE9666431.1"/>
    <property type="molecule type" value="Genomic_DNA"/>
</dbReference>
<comment type="caution">
    <text evidence="1">The sequence shown here is derived from an EMBL/GenBank/DDBJ whole genome shotgun (WGS) entry which is preliminary data.</text>
</comment>
<gene>
    <name evidence="1" type="ORF">IRJ18_08675</name>
</gene>
<keyword evidence="2" id="KW-1185">Reference proteome</keyword>
<organism evidence="1 2">
    <name type="scientific">Mucilaginibacter boryungensis</name>
    <dbReference type="NCBI Taxonomy" id="768480"/>
    <lineage>
        <taxon>Bacteria</taxon>
        <taxon>Pseudomonadati</taxon>
        <taxon>Bacteroidota</taxon>
        <taxon>Sphingobacteriia</taxon>
        <taxon>Sphingobacteriales</taxon>
        <taxon>Sphingobacteriaceae</taxon>
        <taxon>Mucilaginibacter</taxon>
    </lineage>
</organism>
<dbReference type="Proteomes" id="UP000632774">
    <property type="component" value="Unassembled WGS sequence"/>
</dbReference>